<evidence type="ECO:0000313" key="1">
    <source>
        <dbReference type="EMBL" id="OAN31058.1"/>
    </source>
</evidence>
<proteinExistence type="predicted"/>
<dbReference type="EMBL" id="LWCS01000060">
    <property type="protein sequence ID" value="OAN31058.1"/>
    <property type="molecule type" value="Genomic_DNA"/>
</dbReference>
<evidence type="ECO:0000313" key="2">
    <source>
        <dbReference type="Proteomes" id="UP000078396"/>
    </source>
</evidence>
<dbReference type="AlphaFoldDB" id="A0A178LJ84"/>
<accession>A0A178LJ84</accession>
<organism evidence="1 2">
    <name type="scientific">Mycolicibacterium iranicum</name>
    <name type="common">Mycobacterium iranicum</name>
    <dbReference type="NCBI Taxonomy" id="912594"/>
    <lineage>
        <taxon>Bacteria</taxon>
        <taxon>Bacillati</taxon>
        <taxon>Actinomycetota</taxon>
        <taxon>Actinomycetes</taxon>
        <taxon>Mycobacteriales</taxon>
        <taxon>Mycobacteriaceae</taxon>
        <taxon>Mycolicibacterium</taxon>
    </lineage>
</organism>
<dbReference type="Proteomes" id="UP000078396">
    <property type="component" value="Unassembled WGS sequence"/>
</dbReference>
<gene>
    <name evidence="1" type="ORF">A4X20_29355</name>
</gene>
<sequence length="59" mass="6885">MNGTDRRRPSRQLLPDGYRRGPLHTARFTTIFSGDVTCGCFTWDVDVKQLKNQRVSWSR</sequence>
<reference evidence="1 2" key="1">
    <citation type="submission" date="2016-04" db="EMBL/GenBank/DDBJ databases">
        <title>Draft Genome Sequences of Staphylococcus capitis Strain H36, S. capitis Strain H65, S. cohnii Strain H62, S. hominis Strain H69, Mycobacterium iranicum Strain H39, Plantibacter sp. Strain H53, Pseudomonas oryzihabitans Strain H72, and Microbacterium sp. Strain H83, isolated from residential settings.</title>
        <authorList>
            <person name="Lymperopoulou D."/>
            <person name="Adams R.I."/>
            <person name="Lindow S."/>
            <person name="Coil D.A."/>
            <person name="Jospin G."/>
            <person name="Eisen J.A."/>
        </authorList>
    </citation>
    <scope>NUCLEOTIDE SEQUENCE [LARGE SCALE GENOMIC DNA]</scope>
    <source>
        <strain evidence="1 2">H39</strain>
    </source>
</reference>
<comment type="caution">
    <text evidence="1">The sequence shown here is derived from an EMBL/GenBank/DDBJ whole genome shotgun (WGS) entry which is preliminary data.</text>
</comment>
<protein>
    <submittedName>
        <fullName evidence="1">Uncharacterized protein</fullName>
    </submittedName>
</protein>
<name>A0A178LJ84_MYCIR</name>